<dbReference type="PROSITE" id="PS50011">
    <property type="entry name" value="PROTEIN_KINASE_DOM"/>
    <property type="match status" value="1"/>
</dbReference>
<accession>A0ABR2H2R8</accession>
<dbReference type="Pfam" id="PF07714">
    <property type="entry name" value="PK_Tyr_Ser-Thr"/>
    <property type="match status" value="1"/>
</dbReference>
<dbReference type="InterPro" id="IPR000719">
    <property type="entry name" value="Prot_kinase_dom"/>
</dbReference>
<dbReference type="SUPFAM" id="SSF56112">
    <property type="entry name" value="Protein kinase-like (PK-like)"/>
    <property type="match status" value="1"/>
</dbReference>
<dbReference type="InterPro" id="IPR011009">
    <property type="entry name" value="Kinase-like_dom_sf"/>
</dbReference>
<protein>
    <recommendedName>
        <fullName evidence="1">Protein kinase domain-containing protein</fullName>
    </recommendedName>
</protein>
<gene>
    <name evidence="2" type="ORF">M9Y10_031080</name>
</gene>
<sequence length="127" mass="14741">MINLIGITFGMNSIHQHKIILRDLTFSSILLDDNLYPRIANFDTSVLDNEKFVKLPPLRFFAPEIIHDEQYSFPADVCELFYHVFSNDVPAIKHNGEANFHYRISNGELPALNEKMPTRFHSFIKSM</sequence>
<evidence type="ECO:0000313" key="3">
    <source>
        <dbReference type="Proteomes" id="UP001470230"/>
    </source>
</evidence>
<name>A0ABR2H2R8_9EUKA</name>
<comment type="caution">
    <text evidence="2">The sequence shown here is derived from an EMBL/GenBank/DDBJ whole genome shotgun (WGS) entry which is preliminary data.</text>
</comment>
<keyword evidence="3" id="KW-1185">Reference proteome</keyword>
<evidence type="ECO:0000313" key="2">
    <source>
        <dbReference type="EMBL" id="KAK8840141.1"/>
    </source>
</evidence>
<reference evidence="2 3" key="1">
    <citation type="submission" date="2024-04" db="EMBL/GenBank/DDBJ databases">
        <title>Tritrichomonas musculus Genome.</title>
        <authorList>
            <person name="Alves-Ferreira E."/>
            <person name="Grigg M."/>
            <person name="Lorenzi H."/>
            <person name="Galac M."/>
        </authorList>
    </citation>
    <scope>NUCLEOTIDE SEQUENCE [LARGE SCALE GENOMIC DNA]</scope>
    <source>
        <strain evidence="2 3">EAF2021</strain>
    </source>
</reference>
<dbReference type="Proteomes" id="UP001470230">
    <property type="component" value="Unassembled WGS sequence"/>
</dbReference>
<dbReference type="Gene3D" id="1.10.510.10">
    <property type="entry name" value="Transferase(Phosphotransferase) domain 1"/>
    <property type="match status" value="1"/>
</dbReference>
<dbReference type="InterPro" id="IPR001245">
    <property type="entry name" value="Ser-Thr/Tyr_kinase_cat_dom"/>
</dbReference>
<feature type="domain" description="Protein kinase" evidence="1">
    <location>
        <begin position="1"/>
        <end position="127"/>
    </location>
</feature>
<dbReference type="EMBL" id="JAPFFF010000048">
    <property type="protein sequence ID" value="KAK8840141.1"/>
    <property type="molecule type" value="Genomic_DNA"/>
</dbReference>
<evidence type="ECO:0000259" key="1">
    <source>
        <dbReference type="PROSITE" id="PS50011"/>
    </source>
</evidence>
<proteinExistence type="predicted"/>
<organism evidence="2 3">
    <name type="scientific">Tritrichomonas musculus</name>
    <dbReference type="NCBI Taxonomy" id="1915356"/>
    <lineage>
        <taxon>Eukaryota</taxon>
        <taxon>Metamonada</taxon>
        <taxon>Parabasalia</taxon>
        <taxon>Tritrichomonadida</taxon>
        <taxon>Tritrichomonadidae</taxon>
        <taxon>Tritrichomonas</taxon>
    </lineage>
</organism>